<name>A0A2I0XJ86_9ASPA</name>
<reference evidence="4 5" key="1">
    <citation type="journal article" date="2016" name="Sci. Rep.">
        <title>The Dendrobium catenatum Lindl. genome sequence provides insights into polysaccharide synthase, floral development and adaptive evolution.</title>
        <authorList>
            <person name="Zhang G.Q."/>
            <person name="Xu Q."/>
            <person name="Bian C."/>
            <person name="Tsai W.C."/>
            <person name="Yeh C.M."/>
            <person name="Liu K.W."/>
            <person name="Yoshida K."/>
            <person name="Zhang L.S."/>
            <person name="Chang S.B."/>
            <person name="Chen F."/>
            <person name="Shi Y."/>
            <person name="Su Y.Y."/>
            <person name="Zhang Y.Q."/>
            <person name="Chen L.J."/>
            <person name="Yin Y."/>
            <person name="Lin M."/>
            <person name="Huang H."/>
            <person name="Deng H."/>
            <person name="Wang Z.W."/>
            <person name="Zhu S.L."/>
            <person name="Zhao X."/>
            <person name="Deng C."/>
            <person name="Niu S.C."/>
            <person name="Huang J."/>
            <person name="Wang M."/>
            <person name="Liu G.H."/>
            <person name="Yang H.J."/>
            <person name="Xiao X.J."/>
            <person name="Hsiao Y.Y."/>
            <person name="Wu W.L."/>
            <person name="Chen Y.Y."/>
            <person name="Mitsuda N."/>
            <person name="Ohme-Takagi M."/>
            <person name="Luo Y.B."/>
            <person name="Van de Peer Y."/>
            <person name="Liu Z.J."/>
        </authorList>
    </citation>
    <scope>NUCLEOTIDE SEQUENCE [LARGE SCALE GENOMIC DNA]</scope>
    <source>
        <tissue evidence="4">The whole plant</tissue>
    </source>
</reference>
<dbReference type="EMBL" id="KZ501830">
    <property type="protein sequence ID" value="PKU87968.1"/>
    <property type="molecule type" value="Genomic_DNA"/>
</dbReference>
<dbReference type="GO" id="GO:0005094">
    <property type="term" value="F:Rho GDP-dissociation inhibitor activity"/>
    <property type="evidence" value="ECO:0007669"/>
    <property type="project" value="InterPro"/>
</dbReference>
<evidence type="ECO:0000256" key="3">
    <source>
        <dbReference type="ARBA" id="ARBA00022490"/>
    </source>
</evidence>
<protein>
    <submittedName>
        <fullName evidence="4">Rho GDP-dissociation inhibitor 1</fullName>
    </submittedName>
</protein>
<dbReference type="InterPro" id="IPR024792">
    <property type="entry name" value="RhoGDI_dom_sf"/>
</dbReference>
<dbReference type="Gene3D" id="2.70.50.30">
    <property type="entry name" value="Coagulation Factor XIII, subunit A, domain 1"/>
    <property type="match status" value="1"/>
</dbReference>
<keyword evidence="5" id="KW-1185">Reference proteome</keyword>
<dbReference type="Proteomes" id="UP000233837">
    <property type="component" value="Unassembled WGS sequence"/>
</dbReference>
<dbReference type="GO" id="GO:0007266">
    <property type="term" value="P:Rho protein signal transduction"/>
    <property type="evidence" value="ECO:0007669"/>
    <property type="project" value="InterPro"/>
</dbReference>
<dbReference type="AlphaFoldDB" id="A0A2I0XJ86"/>
<sequence length="111" mass="11826">MVNEDDHVGLVLGLGRAVKGRHSHAAEALRAETSRPCDPSLMRPIAVSPAVGVAAAAAVTLCGFESTTVKLGNFSPQNEPYTYEIEEDTTPSGLFSLGDYFVEIKVNNIHV</sequence>
<evidence type="ECO:0000256" key="2">
    <source>
        <dbReference type="ARBA" id="ARBA00009758"/>
    </source>
</evidence>
<keyword evidence="3" id="KW-0963">Cytoplasm</keyword>
<dbReference type="GO" id="GO:0005737">
    <property type="term" value="C:cytoplasm"/>
    <property type="evidence" value="ECO:0007669"/>
    <property type="project" value="UniProtKB-SubCell"/>
</dbReference>
<gene>
    <name evidence="4" type="primary">GDI1</name>
    <name evidence="4" type="ORF">MA16_Dca007910</name>
</gene>
<comment type="similarity">
    <text evidence="2">Belongs to the Rho GDI family.</text>
</comment>
<proteinExistence type="inferred from homology"/>
<dbReference type="InterPro" id="IPR014756">
    <property type="entry name" value="Ig_E-set"/>
</dbReference>
<evidence type="ECO:0000313" key="4">
    <source>
        <dbReference type="EMBL" id="PKU87968.1"/>
    </source>
</evidence>
<reference evidence="4 5" key="2">
    <citation type="journal article" date="2017" name="Nature">
        <title>The Apostasia genome and the evolution of orchids.</title>
        <authorList>
            <person name="Zhang G.Q."/>
            <person name="Liu K.W."/>
            <person name="Li Z."/>
            <person name="Lohaus R."/>
            <person name="Hsiao Y.Y."/>
            <person name="Niu S.C."/>
            <person name="Wang J.Y."/>
            <person name="Lin Y.C."/>
            <person name="Xu Q."/>
            <person name="Chen L.J."/>
            <person name="Yoshida K."/>
            <person name="Fujiwara S."/>
            <person name="Wang Z.W."/>
            <person name="Zhang Y.Q."/>
            <person name="Mitsuda N."/>
            <person name="Wang M."/>
            <person name="Liu G.H."/>
            <person name="Pecoraro L."/>
            <person name="Huang H.X."/>
            <person name="Xiao X.J."/>
            <person name="Lin M."/>
            <person name="Wu X.Y."/>
            <person name="Wu W.L."/>
            <person name="Chen Y.Y."/>
            <person name="Chang S.B."/>
            <person name="Sakamoto S."/>
            <person name="Ohme-Takagi M."/>
            <person name="Yagi M."/>
            <person name="Zeng S.J."/>
            <person name="Shen C.Y."/>
            <person name="Yeh C.M."/>
            <person name="Luo Y.B."/>
            <person name="Tsai W.C."/>
            <person name="Van de Peer Y."/>
            <person name="Liu Z.J."/>
        </authorList>
    </citation>
    <scope>NUCLEOTIDE SEQUENCE [LARGE SCALE GENOMIC DNA]</scope>
    <source>
        <tissue evidence="4">The whole plant</tissue>
    </source>
</reference>
<dbReference type="Pfam" id="PF02115">
    <property type="entry name" value="Rho_GDI"/>
    <property type="match status" value="1"/>
</dbReference>
<evidence type="ECO:0000313" key="5">
    <source>
        <dbReference type="Proteomes" id="UP000233837"/>
    </source>
</evidence>
<comment type="subcellular location">
    <subcellularLocation>
        <location evidence="1">Cytoplasm</location>
    </subcellularLocation>
</comment>
<dbReference type="SUPFAM" id="SSF81296">
    <property type="entry name" value="E set domains"/>
    <property type="match status" value="1"/>
</dbReference>
<organism evidence="4 5">
    <name type="scientific">Dendrobium catenatum</name>
    <dbReference type="NCBI Taxonomy" id="906689"/>
    <lineage>
        <taxon>Eukaryota</taxon>
        <taxon>Viridiplantae</taxon>
        <taxon>Streptophyta</taxon>
        <taxon>Embryophyta</taxon>
        <taxon>Tracheophyta</taxon>
        <taxon>Spermatophyta</taxon>
        <taxon>Magnoliopsida</taxon>
        <taxon>Liliopsida</taxon>
        <taxon>Asparagales</taxon>
        <taxon>Orchidaceae</taxon>
        <taxon>Epidendroideae</taxon>
        <taxon>Malaxideae</taxon>
        <taxon>Dendrobiinae</taxon>
        <taxon>Dendrobium</taxon>
    </lineage>
</organism>
<evidence type="ECO:0000256" key="1">
    <source>
        <dbReference type="ARBA" id="ARBA00004496"/>
    </source>
</evidence>
<dbReference type="InterPro" id="IPR000406">
    <property type="entry name" value="Rho_GDI"/>
</dbReference>
<accession>A0A2I0XJ86</accession>